<accession>A0ABS4EP11</accession>
<keyword evidence="1" id="KW-0472">Membrane</keyword>
<dbReference type="Pfam" id="PF00574">
    <property type="entry name" value="CLP_protease"/>
    <property type="match status" value="1"/>
</dbReference>
<protein>
    <recommendedName>
        <fullName evidence="4">Peptidase S14</fullName>
    </recommendedName>
</protein>
<organism evidence="2 3">
    <name type="scientific">Rhizobium herbae</name>
    <dbReference type="NCBI Taxonomy" id="508661"/>
    <lineage>
        <taxon>Bacteria</taxon>
        <taxon>Pseudomonadati</taxon>
        <taxon>Pseudomonadota</taxon>
        <taxon>Alphaproteobacteria</taxon>
        <taxon>Hyphomicrobiales</taxon>
        <taxon>Rhizobiaceae</taxon>
        <taxon>Rhizobium/Agrobacterium group</taxon>
        <taxon>Rhizobium</taxon>
    </lineage>
</organism>
<reference evidence="2 3" key="1">
    <citation type="submission" date="2021-03" db="EMBL/GenBank/DDBJ databases">
        <title>Genomic Encyclopedia of Type Strains, Phase IV (KMG-IV): sequencing the most valuable type-strain genomes for metagenomic binning, comparative biology and taxonomic classification.</title>
        <authorList>
            <person name="Goeker M."/>
        </authorList>
    </citation>
    <scope>NUCLEOTIDE SEQUENCE [LARGE SCALE GENOMIC DNA]</scope>
    <source>
        <strain evidence="2 3">DSM 26427</strain>
    </source>
</reference>
<dbReference type="InterPro" id="IPR029045">
    <property type="entry name" value="ClpP/crotonase-like_dom_sf"/>
</dbReference>
<dbReference type="EMBL" id="JAGGJV010000005">
    <property type="protein sequence ID" value="MBP1859692.1"/>
    <property type="molecule type" value="Genomic_DNA"/>
</dbReference>
<evidence type="ECO:0000313" key="3">
    <source>
        <dbReference type="Proteomes" id="UP000823786"/>
    </source>
</evidence>
<dbReference type="RefSeq" id="WP_209853716.1">
    <property type="nucleotide sequence ID" value="NZ_JAGGJV010000005.1"/>
</dbReference>
<evidence type="ECO:0008006" key="4">
    <source>
        <dbReference type="Google" id="ProtNLM"/>
    </source>
</evidence>
<dbReference type="SUPFAM" id="SSF52096">
    <property type="entry name" value="ClpP/crotonase"/>
    <property type="match status" value="1"/>
</dbReference>
<evidence type="ECO:0000313" key="2">
    <source>
        <dbReference type="EMBL" id="MBP1859692.1"/>
    </source>
</evidence>
<keyword evidence="3" id="KW-1185">Reference proteome</keyword>
<keyword evidence="1" id="KW-1133">Transmembrane helix</keyword>
<name>A0ABS4EP11_9HYPH</name>
<gene>
    <name evidence="2" type="ORF">J2Z75_003209</name>
</gene>
<sequence>MTELARERLGGFGQRLKTYLLSMDDGMMMRHFFHGLLVTALIFIIIDWNELSIANRAIPGFDPMQPEAAPILPPALTEGEPQNAPSDITTDPQILKQPIRFELRPGGILSAEGSIEPGAAGRFAAEIAARGEYVKTVLLNSPGGSVGDALAMSKLIRERKLGTRVASGALCASSCPIVMAGGVVREAEQGAVIGVHQIFNGSTAKLSPEQAMSDAQKTTADVSRHLEEMGIKSGVWLHAMETPPDRLYYLTAEEMKGFGLVTDGVRWSRRNSGSVRQVPRP</sequence>
<proteinExistence type="predicted"/>
<dbReference type="InterPro" id="IPR023562">
    <property type="entry name" value="ClpP/TepA"/>
</dbReference>
<comment type="caution">
    <text evidence="2">The sequence shown here is derived from an EMBL/GenBank/DDBJ whole genome shotgun (WGS) entry which is preliminary data.</text>
</comment>
<evidence type="ECO:0000256" key="1">
    <source>
        <dbReference type="SAM" id="Phobius"/>
    </source>
</evidence>
<dbReference type="Gene3D" id="3.90.226.10">
    <property type="entry name" value="2-enoyl-CoA Hydratase, Chain A, domain 1"/>
    <property type="match status" value="1"/>
</dbReference>
<keyword evidence="1" id="KW-0812">Transmembrane</keyword>
<dbReference type="Proteomes" id="UP000823786">
    <property type="component" value="Unassembled WGS sequence"/>
</dbReference>
<feature type="transmembrane region" description="Helical" evidence="1">
    <location>
        <begin position="28"/>
        <end position="46"/>
    </location>
</feature>